<organism evidence="1 2">
    <name type="scientific">Leucogyrophana mollusca</name>
    <dbReference type="NCBI Taxonomy" id="85980"/>
    <lineage>
        <taxon>Eukaryota</taxon>
        <taxon>Fungi</taxon>
        <taxon>Dikarya</taxon>
        <taxon>Basidiomycota</taxon>
        <taxon>Agaricomycotina</taxon>
        <taxon>Agaricomycetes</taxon>
        <taxon>Agaricomycetidae</taxon>
        <taxon>Boletales</taxon>
        <taxon>Boletales incertae sedis</taxon>
        <taxon>Leucogyrophana</taxon>
    </lineage>
</organism>
<dbReference type="EMBL" id="MU266356">
    <property type="protein sequence ID" value="KAH7928211.1"/>
    <property type="molecule type" value="Genomic_DNA"/>
</dbReference>
<dbReference type="Proteomes" id="UP000790709">
    <property type="component" value="Unassembled WGS sequence"/>
</dbReference>
<proteinExistence type="predicted"/>
<evidence type="ECO:0000313" key="1">
    <source>
        <dbReference type="EMBL" id="KAH7928211.1"/>
    </source>
</evidence>
<evidence type="ECO:0000313" key="2">
    <source>
        <dbReference type="Proteomes" id="UP000790709"/>
    </source>
</evidence>
<keyword evidence="2" id="KW-1185">Reference proteome</keyword>
<sequence>MFAVSHGARQFKQGIGVQKGLATHSVSQSSTSRSLHISSFVPRARAPPSVSTTQRVFNESRTLLSRFFAHLTAPGLAHSSVSPSASQTLARPLHSHASSITSNLSFPVRHALSKPLSAPRLPRPPALPNSVAHVGLGSARSFHSARPIFQNLVDNVPVATRALWEAEWDIKTKKELKRRFRKKENQRMKKSGEMIKPKTKEEPFTFSISETAEELEHYFAAPQSAQVTTHLLVPLAPTPTFRLPLSAHSGSPIDITHPLLPIADVATTHHLHRTHSLRVSSLFARLDAANVWDDPGVGVDAYAYGPRDYYDESTEKQCTILRVTFAGWTADRVRSVIGESGTGWCALEETRPTEHPSSPLLSPSLSSMDLESEAEIRPESAYGVGLTPTPHNEEVAPDMDSEAVSDSFVLPTLDFSSSFASRASPPAPQPEIILRTASELALEYSWSQSSSGLSSPTLSLSSVSSVESLSDVGFPFPPVAAAGTSSSDASASWMSLGLSSQFSARVGEESYLF</sequence>
<gene>
    <name evidence="1" type="ORF">BV22DRAFT_1031032</name>
</gene>
<reference evidence="1" key="1">
    <citation type="journal article" date="2021" name="New Phytol.">
        <title>Evolutionary innovations through gain and loss of genes in the ectomycorrhizal Boletales.</title>
        <authorList>
            <person name="Wu G."/>
            <person name="Miyauchi S."/>
            <person name="Morin E."/>
            <person name="Kuo A."/>
            <person name="Drula E."/>
            <person name="Varga T."/>
            <person name="Kohler A."/>
            <person name="Feng B."/>
            <person name="Cao Y."/>
            <person name="Lipzen A."/>
            <person name="Daum C."/>
            <person name="Hundley H."/>
            <person name="Pangilinan J."/>
            <person name="Johnson J."/>
            <person name="Barry K."/>
            <person name="LaButti K."/>
            <person name="Ng V."/>
            <person name="Ahrendt S."/>
            <person name="Min B."/>
            <person name="Choi I.G."/>
            <person name="Park H."/>
            <person name="Plett J.M."/>
            <person name="Magnuson J."/>
            <person name="Spatafora J.W."/>
            <person name="Nagy L.G."/>
            <person name="Henrissat B."/>
            <person name="Grigoriev I.V."/>
            <person name="Yang Z.L."/>
            <person name="Xu J."/>
            <person name="Martin F.M."/>
        </authorList>
    </citation>
    <scope>NUCLEOTIDE SEQUENCE</scope>
    <source>
        <strain evidence="1">KUC20120723A-06</strain>
    </source>
</reference>
<accession>A0ACB8BRP7</accession>
<protein>
    <submittedName>
        <fullName evidence="1">Uncharacterized protein</fullName>
    </submittedName>
</protein>
<comment type="caution">
    <text evidence="1">The sequence shown here is derived from an EMBL/GenBank/DDBJ whole genome shotgun (WGS) entry which is preliminary data.</text>
</comment>
<name>A0ACB8BRP7_9AGAM</name>